<dbReference type="EMBL" id="JAUPEV010000003">
    <property type="protein sequence ID" value="MDO7252817.1"/>
    <property type="molecule type" value="Genomic_DNA"/>
</dbReference>
<dbReference type="InterPro" id="IPR050766">
    <property type="entry name" value="Bact_Lucif_Oxidored"/>
</dbReference>
<dbReference type="InterPro" id="IPR019949">
    <property type="entry name" value="CmoO-like"/>
</dbReference>
<feature type="domain" description="Luciferase-like" evidence="3">
    <location>
        <begin position="22"/>
        <end position="238"/>
    </location>
</feature>
<keyword evidence="7" id="KW-1185">Reference proteome</keyword>
<gene>
    <name evidence="4" type="ORF">Q5I04_02675</name>
    <name evidence="5" type="ORF">Q5I06_03605</name>
</gene>
<protein>
    <recommendedName>
        <fullName evidence="2">Luciferase-like monooxygenase</fullName>
    </recommendedName>
</protein>
<dbReference type="Gene3D" id="3.20.20.30">
    <property type="entry name" value="Luciferase-like domain"/>
    <property type="match status" value="1"/>
</dbReference>
<evidence type="ECO:0000259" key="3">
    <source>
        <dbReference type="Pfam" id="PF00296"/>
    </source>
</evidence>
<comment type="caution">
    <text evidence="5">The sequence shown here is derived from an EMBL/GenBank/DDBJ whole genome shotgun (WGS) entry which is preliminary data.</text>
</comment>
<dbReference type="SUPFAM" id="SSF51679">
    <property type="entry name" value="Bacterial luciferase-like"/>
    <property type="match status" value="1"/>
</dbReference>
<dbReference type="NCBIfam" id="TIGR03558">
    <property type="entry name" value="oxido_grp_1"/>
    <property type="match status" value="1"/>
</dbReference>
<keyword evidence="5" id="KW-0560">Oxidoreductase</keyword>
<dbReference type="Proteomes" id="UP001177258">
    <property type="component" value="Unassembled WGS sequence"/>
</dbReference>
<dbReference type="RefSeq" id="WP_305516662.1">
    <property type="nucleotide sequence ID" value="NZ_JAUPEV010000003.1"/>
</dbReference>
<name>A0AA90PJX5_9HELI</name>
<evidence type="ECO:0000256" key="1">
    <source>
        <dbReference type="ARBA" id="ARBA00007789"/>
    </source>
</evidence>
<evidence type="ECO:0000256" key="2">
    <source>
        <dbReference type="ARBA" id="ARBA00074555"/>
    </source>
</evidence>
<evidence type="ECO:0000313" key="6">
    <source>
        <dbReference type="Proteomes" id="UP001177258"/>
    </source>
</evidence>
<dbReference type="EMBL" id="JAUYZK010000004">
    <property type="protein sequence ID" value="MDP2538860.1"/>
    <property type="molecule type" value="Genomic_DNA"/>
</dbReference>
<dbReference type="Pfam" id="PF00296">
    <property type="entry name" value="Bac_luciferase"/>
    <property type="match status" value="1"/>
</dbReference>
<dbReference type="InterPro" id="IPR011251">
    <property type="entry name" value="Luciferase-like_dom"/>
</dbReference>
<dbReference type="PANTHER" id="PTHR30137:SF6">
    <property type="entry name" value="LUCIFERASE-LIKE MONOOXYGENASE"/>
    <property type="match status" value="1"/>
</dbReference>
<comment type="similarity">
    <text evidence="1">To bacterial alkanal monooxygenase alpha and beta chains.</text>
</comment>
<dbReference type="GO" id="GO:0005829">
    <property type="term" value="C:cytosol"/>
    <property type="evidence" value="ECO:0007669"/>
    <property type="project" value="TreeGrafter"/>
</dbReference>
<evidence type="ECO:0000313" key="7">
    <source>
        <dbReference type="Proteomes" id="UP001240777"/>
    </source>
</evidence>
<accession>A0AA90PJX5</accession>
<reference evidence="5 7" key="1">
    <citation type="submission" date="2023-07" db="EMBL/GenBank/DDBJ databases">
        <title>Unpublished Manusciprt.</title>
        <authorList>
            <person name="Aydin F."/>
            <person name="Tarhane S."/>
            <person name="Saticioglu I.B."/>
            <person name="Karakaya E."/>
            <person name="Abay S."/>
            <person name="Guran O."/>
            <person name="Bozkurt E."/>
            <person name="Uzum N."/>
            <person name="Olgun K."/>
            <person name="Jablonski D."/>
        </authorList>
    </citation>
    <scope>NUCLEOTIDE SEQUENCE</scope>
    <source>
        <strain evidence="7">faydin-H75</strain>
        <strain evidence="5">Faydin-H76</strain>
    </source>
</reference>
<dbReference type="GO" id="GO:0016705">
    <property type="term" value="F:oxidoreductase activity, acting on paired donors, with incorporation or reduction of molecular oxygen"/>
    <property type="evidence" value="ECO:0007669"/>
    <property type="project" value="InterPro"/>
</dbReference>
<dbReference type="Proteomes" id="UP001240777">
    <property type="component" value="Unassembled WGS sequence"/>
</dbReference>
<dbReference type="AlphaFoldDB" id="A0AA90PJX5"/>
<dbReference type="InterPro" id="IPR036661">
    <property type="entry name" value="Luciferase-like_sf"/>
</dbReference>
<dbReference type="PANTHER" id="PTHR30137">
    <property type="entry name" value="LUCIFERASE-LIKE MONOOXYGENASE"/>
    <property type="match status" value="1"/>
</dbReference>
<reference evidence="4" key="2">
    <citation type="submission" date="2023-07" db="EMBL/GenBank/DDBJ databases">
        <authorList>
            <person name="Aydin F."/>
            <person name="Tarhane S."/>
            <person name="Saticioglu I.B."/>
            <person name="Karakaya E."/>
            <person name="Abay S."/>
            <person name="Guran O."/>
            <person name="Bozkurt E."/>
            <person name="Uzum N."/>
            <person name="Olgun K."/>
            <person name="Jablonski D."/>
        </authorList>
    </citation>
    <scope>NUCLEOTIDE SEQUENCE</scope>
    <source>
        <strain evidence="4">Faydin-H75</strain>
    </source>
</reference>
<evidence type="ECO:0000313" key="5">
    <source>
        <dbReference type="EMBL" id="MDP2538860.1"/>
    </source>
</evidence>
<evidence type="ECO:0000313" key="4">
    <source>
        <dbReference type="EMBL" id="MDO7252817.1"/>
    </source>
</evidence>
<sequence length="331" mass="37091">MSLNNIPFSFLDLVPVLHNGSIQEAFKNSLFMAKKAEELGFKRFWLAEHHNMDGIACSATPVLISYIASNTKTIRVGSGGIMLPNHTPLVVAEQFGTLQEIYGNRIDLGVGRARGGNYESALLVRKERMFSDENFFEEFQNLEDFLGNTETSKVKAIPGYNTKVPLYLLGSSLYSAQMAAKKGLPYAFASHFAPKYLLEALKLYRENFIPSEMLEKPYAIVALPSSLAPTQEEALFLASSSYQRALSLFRDGSLRLKPPVPFLDIDWNPNEKVSVLSLLSQMVIGEKSNAKKFLSSLLCNTQADEFIFTCDIYDQDKRIRSLELLAQVMQE</sequence>
<reference evidence="4 6" key="3">
    <citation type="journal article" date="2024" name="Syst. Appl. Microbiol.">
        <title>Helicobacter cappadocius sp. nov., from lizards: The first psychrotrophic Helicobacter species.</title>
        <authorList>
            <person name="Aydin F."/>
            <person name="Tarhane S."/>
            <person name="Karakaya E."/>
            <person name="Abay S."/>
            <person name="Kayman T."/>
            <person name="Guran O."/>
            <person name="Bozkurt E."/>
            <person name="Uzum N."/>
            <person name="Avci A."/>
            <person name="Olgun K."/>
            <person name="Jablonski D."/>
            <person name="Guran C."/>
            <person name="Burcin Saticioglu I."/>
        </authorList>
    </citation>
    <scope>NUCLEOTIDE SEQUENCE [LARGE SCALE GENOMIC DNA]</scope>
    <source>
        <strain evidence="4">Faydin-H75</strain>
        <strain evidence="6">faydin-H76</strain>
    </source>
</reference>
<organism evidence="5 6">
    <name type="scientific">Helicobacter cappadocius</name>
    <dbReference type="NCBI Taxonomy" id="3063998"/>
    <lineage>
        <taxon>Bacteria</taxon>
        <taxon>Pseudomonadati</taxon>
        <taxon>Campylobacterota</taxon>
        <taxon>Epsilonproteobacteria</taxon>
        <taxon>Campylobacterales</taxon>
        <taxon>Helicobacteraceae</taxon>
        <taxon>Helicobacter</taxon>
    </lineage>
</organism>
<proteinExistence type="predicted"/>
<dbReference type="FunFam" id="3.20.20.30:FF:000002">
    <property type="entry name" value="LLM class flavin-dependent oxidoreductase"/>
    <property type="match status" value="1"/>
</dbReference>